<feature type="domain" description="Amidase" evidence="2">
    <location>
        <begin position="28"/>
        <end position="456"/>
    </location>
</feature>
<dbReference type="EMBL" id="CP031598">
    <property type="protein sequence ID" value="QEW25354.1"/>
    <property type="molecule type" value="Genomic_DNA"/>
</dbReference>
<dbReference type="EC" id="3.5.2.12" evidence="4"/>
<dbReference type="EMBL" id="LAXI01000029">
    <property type="protein sequence ID" value="KRS15033.1"/>
    <property type="molecule type" value="Genomic_DNA"/>
</dbReference>
<dbReference type="GO" id="GO:0019874">
    <property type="term" value="F:6-aminohexanoate-cyclic-dimer hydrolase activity"/>
    <property type="evidence" value="ECO:0007669"/>
    <property type="project" value="UniProtKB-EC"/>
</dbReference>
<dbReference type="Gene3D" id="3.90.1300.10">
    <property type="entry name" value="Amidase signature (AS) domain"/>
    <property type="match status" value="1"/>
</dbReference>
<keyword evidence="4" id="KW-0378">Hydrolase</keyword>
<dbReference type="PANTHER" id="PTHR11895:SF7">
    <property type="entry name" value="GLUTAMYL-TRNA(GLN) AMIDOTRANSFERASE SUBUNIT A, MITOCHONDRIAL"/>
    <property type="match status" value="1"/>
</dbReference>
<dbReference type="Proteomes" id="UP000051401">
    <property type="component" value="Unassembled WGS sequence"/>
</dbReference>
<dbReference type="Pfam" id="PF01425">
    <property type="entry name" value="Amidase"/>
    <property type="match status" value="1"/>
</dbReference>
<dbReference type="KEGG" id="rid:RIdsm_01140"/>
<dbReference type="Proteomes" id="UP000325785">
    <property type="component" value="Chromosome"/>
</dbReference>
<dbReference type="RefSeq" id="WP_057821100.1">
    <property type="nucleotide sequence ID" value="NZ_CP031598.1"/>
</dbReference>
<protein>
    <submittedName>
        <fullName evidence="4">6-aminohexanoate-cyclic-dimer hydrolase</fullName>
        <ecNumber evidence="4">3.5.2.12</ecNumber>
    </submittedName>
</protein>
<proteinExistence type="inferred from homology"/>
<evidence type="ECO:0000313" key="4">
    <source>
        <dbReference type="EMBL" id="QEW25354.1"/>
    </source>
</evidence>
<sequence length="480" mass="51228">MTPEDYAKLDAVEIGTMVREGRTNWQAVAEAASHAIDALNPTLNFMVIDDRPRALATGPEGPATSPIHGAPFLLKDANQQTAHMPTTYSCAFFDGAEPTEDGTLVRRWRDAGLVILGKTNTPEFAADSTTEPTFRGPTRNPWNTSITVGGSSGGAGAAVASGAVPIAHGTDLGGSIRIPAACCGTFGLKPSAGLNPLGPSIENIALGLNSDHVLSRTVRDSAAALDAGCGPEPGQRYPVRPSVASYLAALEEEPGPLRIGMALEEPNAGAVDPEMAAATERMARLLEDMGHTIAPFTFPAIAADTDWYDLLWFFDVSTEIRARTHQLGRAPRPDELEAMTRHILDRTSTCTGQELYDAQRALHAHAVMLDRAQEGFDLILTPALGSDPVPIGLLDSRTEAFNYDQWMTDTLRMVPFAIQFNITGQPAASLPVEISKAGLPLGIQLAAPKGRDDLLLSLAHRIEARTGWRDSHPPHWAGTL</sequence>
<reference evidence="4 6" key="2">
    <citation type="submission" date="2018-08" db="EMBL/GenBank/DDBJ databases">
        <title>Genetic Globetrotter - A new plasmid hitch-hiking vast phylogenetic and geographic distances.</title>
        <authorList>
            <person name="Vollmers J."/>
            <person name="Petersen J."/>
        </authorList>
    </citation>
    <scope>NUCLEOTIDE SEQUENCE [LARGE SCALE GENOMIC DNA]</scope>
    <source>
        <strain evidence="4 6">DSM 26383</strain>
    </source>
</reference>
<reference evidence="3 5" key="1">
    <citation type="submission" date="2015-04" db="EMBL/GenBank/DDBJ databases">
        <title>The draft genome sequence of Roseovarius indicus B108T.</title>
        <authorList>
            <person name="Li G."/>
            <person name="Lai Q."/>
            <person name="Shao Z."/>
            <person name="Yan P."/>
        </authorList>
    </citation>
    <scope>NUCLEOTIDE SEQUENCE [LARGE SCALE GENOMIC DNA]</scope>
    <source>
        <strain evidence="3 5">B108</strain>
    </source>
</reference>
<evidence type="ECO:0000256" key="1">
    <source>
        <dbReference type="ARBA" id="ARBA00009199"/>
    </source>
</evidence>
<evidence type="ECO:0000313" key="6">
    <source>
        <dbReference type="Proteomes" id="UP000325785"/>
    </source>
</evidence>
<dbReference type="InterPro" id="IPR023631">
    <property type="entry name" value="Amidase_dom"/>
</dbReference>
<dbReference type="PANTHER" id="PTHR11895">
    <property type="entry name" value="TRANSAMIDASE"/>
    <property type="match status" value="1"/>
</dbReference>
<name>A0A0T5P1L3_9RHOB</name>
<dbReference type="PROSITE" id="PS00571">
    <property type="entry name" value="AMIDASES"/>
    <property type="match status" value="1"/>
</dbReference>
<evidence type="ECO:0000313" key="5">
    <source>
        <dbReference type="Proteomes" id="UP000051401"/>
    </source>
</evidence>
<dbReference type="InterPro" id="IPR020556">
    <property type="entry name" value="Amidase_CS"/>
</dbReference>
<accession>A0A0T5P1L3</accession>
<dbReference type="InterPro" id="IPR036928">
    <property type="entry name" value="AS_sf"/>
</dbReference>
<dbReference type="STRING" id="540747.SAMN04488031_106241"/>
<dbReference type="InterPro" id="IPR000120">
    <property type="entry name" value="Amidase"/>
</dbReference>
<gene>
    <name evidence="4" type="primary">nylA_1</name>
    <name evidence="4" type="ORF">RIdsm_01140</name>
    <name evidence="3" type="ORF">XM52_26045</name>
</gene>
<comment type="similarity">
    <text evidence="1">Belongs to the amidase family.</text>
</comment>
<dbReference type="OrthoDB" id="9777859at2"/>
<organism evidence="3 5">
    <name type="scientific">Roseovarius indicus</name>
    <dbReference type="NCBI Taxonomy" id="540747"/>
    <lineage>
        <taxon>Bacteria</taxon>
        <taxon>Pseudomonadati</taxon>
        <taxon>Pseudomonadota</taxon>
        <taxon>Alphaproteobacteria</taxon>
        <taxon>Rhodobacterales</taxon>
        <taxon>Roseobacteraceae</taxon>
        <taxon>Roseovarius</taxon>
    </lineage>
</organism>
<dbReference type="AlphaFoldDB" id="A0A0T5P1L3"/>
<evidence type="ECO:0000259" key="2">
    <source>
        <dbReference type="Pfam" id="PF01425"/>
    </source>
</evidence>
<keyword evidence="5" id="KW-1185">Reference proteome</keyword>
<evidence type="ECO:0000313" key="3">
    <source>
        <dbReference type="EMBL" id="KRS15033.1"/>
    </source>
</evidence>
<dbReference type="PATRIC" id="fig|540747.5.peg.3570"/>
<dbReference type="SUPFAM" id="SSF75304">
    <property type="entry name" value="Amidase signature (AS) enzymes"/>
    <property type="match status" value="1"/>
</dbReference>